<dbReference type="Pfam" id="PF07196">
    <property type="entry name" value="Flagellin_IN"/>
    <property type="match status" value="1"/>
</dbReference>
<dbReference type="Pfam" id="PF00700">
    <property type="entry name" value="Flagellin_C"/>
    <property type="match status" value="1"/>
</dbReference>
<dbReference type="GO" id="GO:0005198">
    <property type="term" value="F:structural molecule activity"/>
    <property type="evidence" value="ECO:0007669"/>
    <property type="project" value="UniProtKB-UniRule"/>
</dbReference>
<dbReference type="Pfam" id="PF00669">
    <property type="entry name" value="Flagellin_N"/>
    <property type="match status" value="1"/>
</dbReference>
<dbReference type="PRINTS" id="PR00207">
    <property type="entry name" value="FLAGELLIN"/>
</dbReference>
<dbReference type="SUPFAM" id="SSF64518">
    <property type="entry name" value="Phase 1 flagellin"/>
    <property type="match status" value="2"/>
</dbReference>
<dbReference type="GO" id="GO:0005576">
    <property type="term" value="C:extracellular region"/>
    <property type="evidence" value="ECO:0007669"/>
    <property type="project" value="UniProtKB-SubCell"/>
</dbReference>
<dbReference type="Gene3D" id="1.20.1330.10">
    <property type="entry name" value="f41 fragment of flagellin, N-terminal domain"/>
    <property type="match status" value="2"/>
</dbReference>
<evidence type="ECO:0000259" key="6">
    <source>
        <dbReference type="Pfam" id="PF00700"/>
    </source>
</evidence>
<keyword evidence="2 4" id="KW-0964">Secreted</keyword>
<dbReference type="PANTHER" id="PTHR42792:SF2">
    <property type="entry name" value="FLAGELLIN"/>
    <property type="match status" value="1"/>
</dbReference>
<comment type="similarity">
    <text evidence="1 4">Belongs to the bacterial flagellin family.</text>
</comment>
<reference evidence="7 8" key="1">
    <citation type="journal article" date="2013" name="Genome Announc.">
        <title>Genome Sequence of the Obligate Gammaproteobacterial Methanotroph Methylomicrobium album Strain BG8.</title>
        <authorList>
            <person name="Kits K.D."/>
            <person name="Kalyuzhnaya M.G."/>
            <person name="Klotz M.G."/>
            <person name="Jetten M.S."/>
            <person name="Op den Camp H.J."/>
            <person name="Vuilleumier S."/>
            <person name="Bringel F."/>
            <person name="Dispirito A.A."/>
            <person name="Murrell J.C."/>
            <person name="Bruce D."/>
            <person name="Cheng J.F."/>
            <person name="Copeland A."/>
            <person name="Goodwin L."/>
            <person name="Hauser L."/>
            <person name="Lajus A."/>
            <person name="Land M.L."/>
            <person name="Lapidus A."/>
            <person name="Lucas S."/>
            <person name="Medigue C."/>
            <person name="Pitluck S."/>
            <person name="Woyke T."/>
            <person name="Zeytun A."/>
            <person name="Stein L.Y."/>
        </authorList>
    </citation>
    <scope>NUCLEOTIDE SEQUENCE [LARGE SCALE GENOMIC DNA]</scope>
    <source>
        <strain evidence="7 8">BG8</strain>
    </source>
</reference>
<dbReference type="HOGENOM" id="CLU_011142_3_0_6"/>
<dbReference type="Gene3D" id="6.10.10.10">
    <property type="entry name" value="Flagellar export chaperone, C-terminal domain"/>
    <property type="match status" value="1"/>
</dbReference>
<dbReference type="RefSeq" id="WP_005371394.1">
    <property type="nucleotide sequence ID" value="NZ_CM001475.1"/>
</dbReference>
<accession>H8GMU5</accession>
<dbReference type="eggNOG" id="COG1344">
    <property type="taxonomic scope" value="Bacteria"/>
</dbReference>
<protein>
    <recommendedName>
        <fullName evidence="4">Flagellin</fullName>
    </recommendedName>
</protein>
<evidence type="ECO:0000256" key="2">
    <source>
        <dbReference type="ARBA" id="ARBA00022525"/>
    </source>
</evidence>
<dbReference type="InterPro" id="IPR010810">
    <property type="entry name" value="Flagellin_hook_IN_motif"/>
</dbReference>
<keyword evidence="3 4" id="KW-0975">Bacterial flagellum</keyword>
<dbReference type="Gene3D" id="3.30.70.2120">
    <property type="match status" value="1"/>
</dbReference>
<organism evidence="7 8">
    <name type="scientific">Methylomicrobium album BG8</name>
    <dbReference type="NCBI Taxonomy" id="686340"/>
    <lineage>
        <taxon>Bacteria</taxon>
        <taxon>Pseudomonadati</taxon>
        <taxon>Pseudomonadota</taxon>
        <taxon>Gammaproteobacteria</taxon>
        <taxon>Methylococcales</taxon>
        <taxon>Methylococcaceae</taxon>
        <taxon>Methylomicrobium</taxon>
    </lineage>
</organism>
<dbReference type="InterPro" id="IPR001492">
    <property type="entry name" value="Flagellin"/>
</dbReference>
<name>H8GMU5_METAL</name>
<keyword evidence="7" id="KW-0282">Flagellum</keyword>
<dbReference type="Proteomes" id="UP000005090">
    <property type="component" value="Chromosome"/>
</dbReference>
<feature type="domain" description="Flagellin N-terminal" evidence="5">
    <location>
        <begin position="5"/>
        <end position="143"/>
    </location>
</feature>
<dbReference type="InterPro" id="IPR046358">
    <property type="entry name" value="Flagellin_C"/>
</dbReference>
<evidence type="ECO:0000256" key="4">
    <source>
        <dbReference type="RuleBase" id="RU362073"/>
    </source>
</evidence>
<keyword evidence="7" id="KW-0966">Cell projection</keyword>
<dbReference type="AlphaFoldDB" id="H8GMU5"/>
<comment type="function">
    <text evidence="4">Flagellin is the subunit protein which polymerizes to form the filaments of bacterial flagella.</text>
</comment>
<proteinExistence type="inferred from homology"/>
<dbReference type="InterPro" id="IPR001029">
    <property type="entry name" value="Flagellin_N"/>
</dbReference>
<evidence type="ECO:0000256" key="3">
    <source>
        <dbReference type="ARBA" id="ARBA00023143"/>
    </source>
</evidence>
<dbReference type="InterPro" id="IPR042187">
    <property type="entry name" value="Flagellin_C_sub2"/>
</dbReference>
<feature type="domain" description="Flagellin C-terminal" evidence="6">
    <location>
        <begin position="675"/>
        <end position="760"/>
    </location>
</feature>
<comment type="subcellular location">
    <subcellularLocation>
        <location evidence="4">Secreted</location>
    </subcellularLocation>
    <subcellularLocation>
        <location evidence="4">Bacterial flagellum</location>
    </subcellularLocation>
</comment>
<dbReference type="PANTHER" id="PTHR42792">
    <property type="entry name" value="FLAGELLIN"/>
    <property type="match status" value="1"/>
</dbReference>
<dbReference type="Gene3D" id="6.10.280.190">
    <property type="match status" value="1"/>
</dbReference>
<keyword evidence="8" id="KW-1185">Reference proteome</keyword>
<sequence>MAQVINTNISSLNAQRNLSTSQASLATSLQRLSSGLRINSAKDDAAGLAISERMNSQIRGNDQAQRNANDGISLAQTAEGDLNTIGNNLQRMRELAVQSANATNSDSDRAAINGEVQSLIAEIDRVSQNSSFNGTKLLDGSFTAKNFQIGANNSSSDVIQISSISSARTSDLGSAGASYKASNSGGKTIAALAAGDLTLNGQQVGASKIGALPGQSDASAFSIAEAINAISGQSGVTATANPNTVTGSAATDFTGIAANTFSINGVNIGAVAAGGTAAGQGANLAAAINQVSTQTGVTASANVTTGALTLTAADGRDISIGLNSVAADPAAAATAKTAFLNRTGLQSGNVGQLGAPAVAGAAVATAGTFTPGFSTAGGTITGLTVDGTSVADVTLATEAYAAATAATAGDAGSTYTITSLTAGQTYNLTLTGSATGNISYKATGDDDADATALADLINGKGAGTVTVAGSTLTVAASKTLGIAQSGVAVDAATATDNKDALAAQIVADVGAGTTAGVIGKQASGGAAYNGQQLAAAINTALEATTGGTAANGTVAADAATGEITFTDGTNADGLTFGISGTATDPVAAEATQTALATQTGLSADQLGRQAAAASAFSNHGTITLSSTSADGIVLGGAAAGNAGFTTGTTTATTTSSVNSLASLDVLTAANASKALDTIDGALQTINTSRASLGSYQNRFAAVVDSLQTRTENLTASKSRITDADFAKETANLTRAQILQQAGTAMLSQANQLPQGVLSLLR</sequence>
<evidence type="ECO:0000256" key="1">
    <source>
        <dbReference type="ARBA" id="ARBA00005709"/>
    </source>
</evidence>
<evidence type="ECO:0000313" key="7">
    <source>
        <dbReference type="EMBL" id="EIC29497.1"/>
    </source>
</evidence>
<dbReference type="EMBL" id="CM001475">
    <property type="protein sequence ID" value="EIC29497.1"/>
    <property type="molecule type" value="Genomic_DNA"/>
</dbReference>
<keyword evidence="7" id="KW-0969">Cilium</keyword>
<gene>
    <name evidence="7" type="ORF">Metal_1728</name>
</gene>
<evidence type="ECO:0000313" key="8">
    <source>
        <dbReference type="Proteomes" id="UP000005090"/>
    </source>
</evidence>
<evidence type="ECO:0000259" key="5">
    <source>
        <dbReference type="Pfam" id="PF00669"/>
    </source>
</evidence>
<dbReference type="GO" id="GO:0009288">
    <property type="term" value="C:bacterial-type flagellum"/>
    <property type="evidence" value="ECO:0007669"/>
    <property type="project" value="UniProtKB-SubCell"/>
</dbReference>
<dbReference type="STRING" id="686340.Metal_1728"/>